<sequence>MVVEAVRSVQGRQVEKEAIAMFIYAMVNMEVVYGAEASGGQYRSRLLEGEYGAPIQTMVIIVRMAITENRFVY</sequence>
<name>A0A2J6TQN6_9HELO</name>
<dbReference type="InParanoid" id="A0A2J6TQN6"/>
<gene>
    <name evidence="1" type="ORF">K444DRAFT_607833</name>
</gene>
<dbReference type="GeneID" id="36587324"/>
<proteinExistence type="predicted"/>
<dbReference type="RefSeq" id="XP_024742172.1">
    <property type="nucleotide sequence ID" value="XM_024879247.1"/>
</dbReference>
<evidence type="ECO:0000313" key="1">
    <source>
        <dbReference type="EMBL" id="PMD65268.1"/>
    </source>
</evidence>
<protein>
    <submittedName>
        <fullName evidence="1">Uncharacterized protein</fullName>
    </submittedName>
</protein>
<dbReference type="Proteomes" id="UP000235371">
    <property type="component" value="Unassembled WGS sequence"/>
</dbReference>
<evidence type="ECO:0000313" key="2">
    <source>
        <dbReference type="Proteomes" id="UP000235371"/>
    </source>
</evidence>
<reference evidence="1 2" key="1">
    <citation type="submission" date="2016-04" db="EMBL/GenBank/DDBJ databases">
        <title>A degradative enzymes factory behind the ericoid mycorrhizal symbiosis.</title>
        <authorList>
            <consortium name="DOE Joint Genome Institute"/>
            <person name="Martino E."/>
            <person name="Morin E."/>
            <person name="Grelet G."/>
            <person name="Kuo A."/>
            <person name="Kohler A."/>
            <person name="Daghino S."/>
            <person name="Barry K."/>
            <person name="Choi C."/>
            <person name="Cichocki N."/>
            <person name="Clum A."/>
            <person name="Copeland A."/>
            <person name="Hainaut M."/>
            <person name="Haridas S."/>
            <person name="Labutti K."/>
            <person name="Lindquist E."/>
            <person name="Lipzen A."/>
            <person name="Khouja H.-R."/>
            <person name="Murat C."/>
            <person name="Ohm R."/>
            <person name="Olson A."/>
            <person name="Spatafora J."/>
            <person name="Veneault-Fourrey C."/>
            <person name="Henrissat B."/>
            <person name="Grigoriev I."/>
            <person name="Martin F."/>
            <person name="Perotto S."/>
        </authorList>
    </citation>
    <scope>NUCLEOTIDE SEQUENCE [LARGE SCALE GENOMIC DNA]</scope>
    <source>
        <strain evidence="1 2">E</strain>
    </source>
</reference>
<dbReference type="AlphaFoldDB" id="A0A2J6TQN6"/>
<keyword evidence="2" id="KW-1185">Reference proteome</keyword>
<accession>A0A2J6TQN6</accession>
<dbReference type="EMBL" id="KZ613746">
    <property type="protein sequence ID" value="PMD65268.1"/>
    <property type="molecule type" value="Genomic_DNA"/>
</dbReference>
<organism evidence="1 2">
    <name type="scientific">Hyaloscypha bicolor E</name>
    <dbReference type="NCBI Taxonomy" id="1095630"/>
    <lineage>
        <taxon>Eukaryota</taxon>
        <taxon>Fungi</taxon>
        <taxon>Dikarya</taxon>
        <taxon>Ascomycota</taxon>
        <taxon>Pezizomycotina</taxon>
        <taxon>Leotiomycetes</taxon>
        <taxon>Helotiales</taxon>
        <taxon>Hyaloscyphaceae</taxon>
        <taxon>Hyaloscypha</taxon>
        <taxon>Hyaloscypha bicolor</taxon>
    </lineage>
</organism>